<dbReference type="STRING" id="84035.SAMN05660742_11018"/>
<organism evidence="2 3">
    <name type="scientific">Propionispira arboris</name>
    <dbReference type="NCBI Taxonomy" id="84035"/>
    <lineage>
        <taxon>Bacteria</taxon>
        <taxon>Bacillati</taxon>
        <taxon>Bacillota</taxon>
        <taxon>Negativicutes</taxon>
        <taxon>Selenomonadales</taxon>
        <taxon>Selenomonadaceae</taxon>
        <taxon>Propionispira</taxon>
    </lineage>
</organism>
<dbReference type="GO" id="GO:0005886">
    <property type="term" value="C:plasma membrane"/>
    <property type="evidence" value="ECO:0007669"/>
    <property type="project" value="TreeGrafter"/>
</dbReference>
<dbReference type="PANTHER" id="PTHR34980">
    <property type="entry name" value="INNER MEMBRANE PROTEIN-RELATED-RELATED"/>
    <property type="match status" value="1"/>
</dbReference>
<sequence>MQKNYCSTCGTQLMEENGLCSKCDAKVEVNRYLEENEVEMKQLAVNEKRLPAISNQEGIKSKFFTSKGRLNRKVYFLRVIVLTVFGLIFSLLASVLDTVAAIFVFIVTVVPFLISSVMLQIRRCHDLNKSGWFILLFYIPIVGIIVGLYVLFAAGTKGDNTYGADPLNQEI</sequence>
<dbReference type="Pfam" id="PF05656">
    <property type="entry name" value="DUF805"/>
    <property type="match status" value="1"/>
</dbReference>
<keyword evidence="1" id="KW-0472">Membrane</keyword>
<protein>
    <submittedName>
        <fullName evidence="2">Uncharacterized membrane protein YhaH, DUF805 family</fullName>
    </submittedName>
</protein>
<keyword evidence="1" id="KW-0812">Transmembrane</keyword>
<evidence type="ECO:0000256" key="1">
    <source>
        <dbReference type="SAM" id="Phobius"/>
    </source>
</evidence>
<dbReference type="InterPro" id="IPR008523">
    <property type="entry name" value="DUF805"/>
</dbReference>
<gene>
    <name evidence="2" type="ORF">SAMN05660742_11018</name>
</gene>
<dbReference type="PANTHER" id="PTHR34980:SF3">
    <property type="entry name" value="BLR8105 PROTEIN"/>
    <property type="match status" value="1"/>
</dbReference>
<dbReference type="AlphaFoldDB" id="A0A1H6ZM55"/>
<dbReference type="RefSeq" id="WP_177177551.1">
    <property type="nucleotide sequence ID" value="NZ_FNZK01000010.1"/>
</dbReference>
<name>A0A1H6ZM55_9FIRM</name>
<evidence type="ECO:0000313" key="3">
    <source>
        <dbReference type="Proteomes" id="UP000199662"/>
    </source>
</evidence>
<feature type="transmembrane region" description="Helical" evidence="1">
    <location>
        <begin position="75"/>
        <end position="93"/>
    </location>
</feature>
<keyword evidence="1" id="KW-1133">Transmembrane helix</keyword>
<accession>A0A1H6ZM55</accession>
<proteinExistence type="predicted"/>
<keyword evidence="3" id="KW-1185">Reference proteome</keyword>
<feature type="transmembrane region" description="Helical" evidence="1">
    <location>
        <begin position="131"/>
        <end position="152"/>
    </location>
</feature>
<feature type="transmembrane region" description="Helical" evidence="1">
    <location>
        <begin position="99"/>
        <end position="119"/>
    </location>
</feature>
<evidence type="ECO:0000313" key="2">
    <source>
        <dbReference type="EMBL" id="SEJ54481.1"/>
    </source>
</evidence>
<reference evidence="2 3" key="1">
    <citation type="submission" date="2016-10" db="EMBL/GenBank/DDBJ databases">
        <authorList>
            <person name="de Groot N.N."/>
        </authorList>
    </citation>
    <scope>NUCLEOTIDE SEQUENCE [LARGE SCALE GENOMIC DNA]</scope>
    <source>
        <strain evidence="2 3">DSM 2179</strain>
    </source>
</reference>
<dbReference type="EMBL" id="FNZK01000010">
    <property type="protein sequence ID" value="SEJ54481.1"/>
    <property type="molecule type" value="Genomic_DNA"/>
</dbReference>
<dbReference type="Proteomes" id="UP000199662">
    <property type="component" value="Unassembled WGS sequence"/>
</dbReference>